<reference evidence="1" key="1">
    <citation type="submission" date="2023-07" db="EMBL/GenBank/DDBJ databases">
        <authorList>
            <consortium name="AG Swart"/>
            <person name="Singh M."/>
            <person name="Singh A."/>
            <person name="Seah K."/>
            <person name="Emmerich C."/>
        </authorList>
    </citation>
    <scope>NUCLEOTIDE SEQUENCE</scope>
    <source>
        <strain evidence="1">DP1</strain>
    </source>
</reference>
<comment type="caution">
    <text evidence="1">The sequence shown here is derived from an EMBL/GenBank/DDBJ whole genome shotgun (WGS) entry which is preliminary data.</text>
</comment>
<protein>
    <submittedName>
        <fullName evidence="1">Uncharacterized protein</fullName>
    </submittedName>
</protein>
<gene>
    <name evidence="1" type="ORF">ECRASSUSDP1_LOCUS24046</name>
</gene>
<organism evidence="1 2">
    <name type="scientific">Euplotes crassus</name>
    <dbReference type="NCBI Taxonomy" id="5936"/>
    <lineage>
        <taxon>Eukaryota</taxon>
        <taxon>Sar</taxon>
        <taxon>Alveolata</taxon>
        <taxon>Ciliophora</taxon>
        <taxon>Intramacronucleata</taxon>
        <taxon>Spirotrichea</taxon>
        <taxon>Hypotrichia</taxon>
        <taxon>Euplotida</taxon>
        <taxon>Euplotidae</taxon>
        <taxon>Moneuplotes</taxon>
    </lineage>
</organism>
<evidence type="ECO:0000313" key="1">
    <source>
        <dbReference type="EMBL" id="CAI2382568.1"/>
    </source>
</evidence>
<dbReference type="Proteomes" id="UP001295684">
    <property type="component" value="Unassembled WGS sequence"/>
</dbReference>
<dbReference type="EMBL" id="CAMPGE010024754">
    <property type="protein sequence ID" value="CAI2382568.1"/>
    <property type="molecule type" value="Genomic_DNA"/>
</dbReference>
<sequence>METYMKLKSLDKRIEEYRMKRRVNEHKAKVNNPEAFYRIRFEELQIELKEVQECRADMSAKYEKYLNDVGRIIERQEKDAPYIKSRQHLMDQKKTLVKTIQEIDPKWRAKIQYEKEIELQRLRKVGEKTQSYHLKREQDILEKQQIEDDIQKTRHDIVSSIFKKVY</sequence>
<dbReference type="AlphaFoldDB" id="A0AAD2D7R3"/>
<evidence type="ECO:0000313" key="2">
    <source>
        <dbReference type="Proteomes" id="UP001295684"/>
    </source>
</evidence>
<accession>A0AAD2D7R3</accession>
<keyword evidence="2" id="KW-1185">Reference proteome</keyword>
<proteinExistence type="predicted"/>
<name>A0AAD2D7R3_EUPCR</name>